<comment type="caution">
    <text evidence="2">The sequence shown here is derived from an EMBL/GenBank/DDBJ whole genome shotgun (WGS) entry which is preliminary data.</text>
</comment>
<dbReference type="Proteomes" id="UP000822184">
    <property type="component" value="Unassembled WGS sequence"/>
</dbReference>
<accession>A0AAE5H876</accession>
<gene>
    <name evidence="2" type="ORF">BCD95_004121</name>
</gene>
<evidence type="ECO:0000259" key="1">
    <source>
        <dbReference type="Pfam" id="PF09681"/>
    </source>
</evidence>
<evidence type="ECO:0000313" key="3">
    <source>
        <dbReference type="Proteomes" id="UP000822184"/>
    </source>
</evidence>
<proteinExistence type="predicted"/>
<feature type="domain" description="Phage replisome organiser N-terminal" evidence="1">
    <location>
        <begin position="7"/>
        <end position="123"/>
    </location>
</feature>
<dbReference type="RefSeq" id="WP_077855565.1">
    <property type="nucleotide sequence ID" value="NZ_JABTDW010000001.1"/>
</dbReference>
<name>A0AAE5H876_CLOBE</name>
<dbReference type="NCBIfam" id="TIGR01714">
    <property type="entry name" value="phage_rep_org_N"/>
    <property type="match status" value="1"/>
</dbReference>
<dbReference type="EMBL" id="JABTDW010000001">
    <property type="protein sequence ID" value="NSB15862.1"/>
    <property type="molecule type" value="Genomic_DNA"/>
</dbReference>
<sequence length="268" mass="31415">MAKVYYWLKLNKDFFKGKEIKKLRKIAGGDTYTIIYLKLQLLSLKDEGKLYFDGIEETFAEELALELDEDSDNVSFVLMYLKKCGLLKEISDSELLLNEVPTSIGKETDKAQLMRNKRFKNKKLIESGNNVTEELPPVTFCYTEIEIEKEIEKDIDIDIDINKKTKKRKITSIDSLINNYTSNEELRNTLVDFIKMRKSIKKPMTDRALQIMLKKLKGLSENEEIQIKILENSIEHCWQGIFELKEDHKNQTTISNNKKQYDAFQFDE</sequence>
<protein>
    <submittedName>
        <fullName evidence="2">Phage replisome organizer</fullName>
    </submittedName>
</protein>
<evidence type="ECO:0000313" key="2">
    <source>
        <dbReference type="EMBL" id="NSB15862.1"/>
    </source>
</evidence>
<dbReference type="Pfam" id="PF09681">
    <property type="entry name" value="Phage_rep_org_N"/>
    <property type="match status" value="1"/>
</dbReference>
<organism evidence="2 3">
    <name type="scientific">Clostridium beijerinckii</name>
    <name type="common">Clostridium MP</name>
    <dbReference type="NCBI Taxonomy" id="1520"/>
    <lineage>
        <taxon>Bacteria</taxon>
        <taxon>Bacillati</taxon>
        <taxon>Bacillota</taxon>
        <taxon>Clostridia</taxon>
        <taxon>Eubacteriales</taxon>
        <taxon>Clostridiaceae</taxon>
        <taxon>Clostridium</taxon>
    </lineage>
</organism>
<reference evidence="2" key="1">
    <citation type="submission" date="2020-06" db="EMBL/GenBank/DDBJ databases">
        <title>Genomic insights into acetone-butanol-ethanol (ABE) fermentation by sequencing solventogenic clostridia strains.</title>
        <authorList>
            <person name="Brown S."/>
        </authorList>
    </citation>
    <scope>NUCLEOTIDE SEQUENCE</scope>
    <source>
        <strain evidence="2">DJ123</strain>
    </source>
</reference>
<dbReference type="AlphaFoldDB" id="A0AAE5H876"/>
<dbReference type="InterPro" id="IPR010056">
    <property type="entry name" value="Phage_rep_org__N"/>
</dbReference>